<evidence type="ECO:0000259" key="3">
    <source>
        <dbReference type="PROSITE" id="PS50887"/>
    </source>
</evidence>
<dbReference type="SMART" id="SM00267">
    <property type="entry name" value="GGDEF"/>
    <property type="match status" value="1"/>
</dbReference>
<dbReference type="EC" id="2.7.7.65" evidence="1"/>
<dbReference type="Proteomes" id="UP000245865">
    <property type="component" value="Unassembled WGS sequence"/>
</dbReference>
<feature type="transmembrane region" description="Helical" evidence="2">
    <location>
        <begin position="60"/>
        <end position="82"/>
    </location>
</feature>
<keyword evidence="5" id="KW-1185">Reference proteome</keyword>
<dbReference type="InterPro" id="IPR050469">
    <property type="entry name" value="Diguanylate_Cyclase"/>
</dbReference>
<dbReference type="GO" id="GO:0005886">
    <property type="term" value="C:plasma membrane"/>
    <property type="evidence" value="ECO:0007669"/>
    <property type="project" value="TreeGrafter"/>
</dbReference>
<dbReference type="RefSeq" id="WP_109705280.1">
    <property type="nucleotide sequence ID" value="NZ_QGDB01000002.1"/>
</dbReference>
<feature type="domain" description="GGDEF" evidence="3">
    <location>
        <begin position="245"/>
        <end position="378"/>
    </location>
</feature>
<name>A0A316JCB3_9HYPH</name>
<keyword evidence="2" id="KW-0472">Membrane</keyword>
<organism evidence="4 5">
    <name type="scientific">Falsochrobactrum shanghaiense</name>
    <dbReference type="NCBI Taxonomy" id="2201899"/>
    <lineage>
        <taxon>Bacteria</taxon>
        <taxon>Pseudomonadati</taxon>
        <taxon>Pseudomonadota</taxon>
        <taxon>Alphaproteobacteria</taxon>
        <taxon>Hyphomicrobiales</taxon>
        <taxon>Brucellaceae</taxon>
        <taxon>Falsochrobactrum</taxon>
    </lineage>
</organism>
<evidence type="ECO:0000256" key="2">
    <source>
        <dbReference type="SAM" id="Phobius"/>
    </source>
</evidence>
<dbReference type="GO" id="GO:0043709">
    <property type="term" value="P:cell adhesion involved in single-species biofilm formation"/>
    <property type="evidence" value="ECO:0007669"/>
    <property type="project" value="TreeGrafter"/>
</dbReference>
<dbReference type="PANTHER" id="PTHR45138:SF24">
    <property type="entry name" value="DIGUANYLATE CYCLASE DGCC-RELATED"/>
    <property type="match status" value="1"/>
</dbReference>
<protein>
    <recommendedName>
        <fullName evidence="1">diguanylate cyclase</fullName>
        <ecNumber evidence="1">2.7.7.65</ecNumber>
    </recommendedName>
</protein>
<accession>A0A316JCB3</accession>
<evidence type="ECO:0000256" key="1">
    <source>
        <dbReference type="ARBA" id="ARBA00012528"/>
    </source>
</evidence>
<comment type="caution">
    <text evidence="4">The sequence shown here is derived from an EMBL/GenBank/DDBJ whole genome shotgun (WGS) entry which is preliminary data.</text>
</comment>
<feature type="transmembrane region" description="Helical" evidence="2">
    <location>
        <begin position="6"/>
        <end position="28"/>
    </location>
</feature>
<dbReference type="SUPFAM" id="SSF55073">
    <property type="entry name" value="Nucleotide cyclase"/>
    <property type="match status" value="1"/>
</dbReference>
<sequence length="381" mass="40688">MGLDPNTLFFAAGLCSLAIALTILSVWNQNPMDRFLLWGGLGMILLGVGTGLYYSEIFPFAFASVLALGIDTIGFVFVFVGARQISHRPVSWPGLVGLAIILVTAMSVPIILGFAGIGVAVFNLSAALLLLLSAGEYSVVYREAPVQIGGIVSLYTLTGVSFLLCCGVILLEQQWVMTAIPSSWAEDLNAVMAIVGITGIGALSLSLTQSRIARRHADEARTDSLTGLLNRRALYDNLAAAPMNAGDCIIVFDLDGFKSINDNYGHTVGDQVLHAFSDILRANAVTGASFARIGGEEFVMIQRGVPKEQALATVEKICTALSTHSFITPQGQFFTTTSAGIAFCTVADRDFDTVFRRADAALYRAKDMGRNNICTELQIVA</sequence>
<dbReference type="InterPro" id="IPR029787">
    <property type="entry name" value="Nucleotide_cyclase"/>
</dbReference>
<dbReference type="PROSITE" id="PS50887">
    <property type="entry name" value="GGDEF"/>
    <property type="match status" value="1"/>
</dbReference>
<dbReference type="GO" id="GO:0052621">
    <property type="term" value="F:diguanylate cyclase activity"/>
    <property type="evidence" value="ECO:0007669"/>
    <property type="project" value="UniProtKB-EC"/>
</dbReference>
<gene>
    <name evidence="4" type="ORF">DKP76_04570</name>
</gene>
<feature type="transmembrane region" description="Helical" evidence="2">
    <location>
        <begin position="152"/>
        <end position="170"/>
    </location>
</feature>
<feature type="transmembrane region" description="Helical" evidence="2">
    <location>
        <begin position="35"/>
        <end position="54"/>
    </location>
</feature>
<evidence type="ECO:0000313" key="4">
    <source>
        <dbReference type="EMBL" id="PWL18379.1"/>
    </source>
</evidence>
<proteinExistence type="predicted"/>
<dbReference type="EMBL" id="QGDB01000002">
    <property type="protein sequence ID" value="PWL18379.1"/>
    <property type="molecule type" value="Genomic_DNA"/>
</dbReference>
<evidence type="ECO:0000313" key="5">
    <source>
        <dbReference type="Proteomes" id="UP000245865"/>
    </source>
</evidence>
<keyword evidence="2" id="KW-0812">Transmembrane</keyword>
<keyword evidence="2" id="KW-1133">Transmembrane helix</keyword>
<feature type="transmembrane region" description="Helical" evidence="2">
    <location>
        <begin position="190"/>
        <end position="207"/>
    </location>
</feature>
<dbReference type="OrthoDB" id="9812260at2"/>
<feature type="transmembrane region" description="Helical" evidence="2">
    <location>
        <begin position="121"/>
        <end position="140"/>
    </location>
</feature>
<dbReference type="InterPro" id="IPR043128">
    <property type="entry name" value="Rev_trsase/Diguanyl_cyclase"/>
</dbReference>
<feature type="transmembrane region" description="Helical" evidence="2">
    <location>
        <begin position="94"/>
        <end position="115"/>
    </location>
</feature>
<dbReference type="NCBIfam" id="TIGR00254">
    <property type="entry name" value="GGDEF"/>
    <property type="match status" value="1"/>
</dbReference>
<dbReference type="PANTHER" id="PTHR45138">
    <property type="entry name" value="REGULATORY COMPONENTS OF SENSORY TRANSDUCTION SYSTEM"/>
    <property type="match status" value="1"/>
</dbReference>
<dbReference type="Pfam" id="PF00990">
    <property type="entry name" value="GGDEF"/>
    <property type="match status" value="1"/>
</dbReference>
<dbReference type="GO" id="GO:1902201">
    <property type="term" value="P:negative regulation of bacterial-type flagellum-dependent cell motility"/>
    <property type="evidence" value="ECO:0007669"/>
    <property type="project" value="TreeGrafter"/>
</dbReference>
<dbReference type="Gene3D" id="3.30.70.270">
    <property type="match status" value="1"/>
</dbReference>
<reference evidence="4 5" key="1">
    <citation type="submission" date="2018-05" db="EMBL/GenBank/DDBJ databases">
        <title>Comparative genomic sequence analysis between strain HN4 and CCM 8460T (Falsochrobactrum ovis) will provide more evidence to prove that HN4 is a new species of Falsochrobactrum.</title>
        <authorList>
            <person name="Lyu W."/>
            <person name="Sun L."/>
            <person name="Yao L."/>
        </authorList>
    </citation>
    <scope>NUCLEOTIDE SEQUENCE [LARGE SCALE GENOMIC DNA]</scope>
    <source>
        <strain evidence="4 5">HN4</strain>
    </source>
</reference>
<dbReference type="AlphaFoldDB" id="A0A316JCB3"/>
<dbReference type="CDD" id="cd01949">
    <property type="entry name" value="GGDEF"/>
    <property type="match status" value="1"/>
</dbReference>
<dbReference type="InterPro" id="IPR000160">
    <property type="entry name" value="GGDEF_dom"/>
</dbReference>